<reference evidence="15" key="1">
    <citation type="journal article" date="2015" name="Genome Announc.">
        <title>Draft genome sequence of Talaromyces cellulolyticus strain Y-94, a source of lignocellulosic biomass-degrading enzymes.</title>
        <authorList>
            <person name="Fujii T."/>
            <person name="Koike H."/>
            <person name="Sawayama S."/>
            <person name="Yano S."/>
            <person name="Inoue H."/>
        </authorList>
    </citation>
    <scope>NUCLEOTIDE SEQUENCE [LARGE SCALE GENOMIC DNA]</scope>
    <source>
        <strain evidence="15">Y-94</strain>
    </source>
</reference>
<evidence type="ECO:0000256" key="10">
    <source>
        <dbReference type="ARBA" id="ARBA00033171"/>
    </source>
</evidence>
<evidence type="ECO:0000256" key="2">
    <source>
        <dbReference type="ARBA" id="ARBA00004948"/>
    </source>
</evidence>
<dbReference type="PANTHER" id="PTHR31528:SF1">
    <property type="entry name" value="4-AMINO-5-HYDROXYMETHYL-2-METHYLPYRIMIDINE PHOSPHATE SYNTHASE THI11-RELATED"/>
    <property type="match status" value="1"/>
</dbReference>
<protein>
    <recommendedName>
        <fullName evidence="10">Thiamine pyrimidine synthase</fullName>
    </recommendedName>
</protein>
<feature type="domain" description="SsuA/THI5-like" evidence="13">
    <location>
        <begin position="223"/>
        <end position="438"/>
    </location>
</feature>
<dbReference type="GO" id="GO:0009229">
    <property type="term" value="P:thiamine diphosphate biosynthetic process"/>
    <property type="evidence" value="ECO:0007669"/>
    <property type="project" value="UniProtKB-UniPathway"/>
</dbReference>
<sequence>MYQKREHERNGCVSEIPRDYVSYLETKVETLTREVQNLQTLTHYGTGPVTAGHVTALPTLTTSPASTGRTVNSDGSPRNIQDDVIKSVQNIAIEPSRQPRFLGQSGGITLARLVIAAVNVETLHAPQVSEQNKYDSDPINPASEASLPPRNVADHLVHVYFQFRSPHLPIINRIQVEEAVERAYLHMNNCSTSDRVVEKDIFTTFMILAIALCDVPNPSGGLNINYLPQYIAERHGFFREQGLETSYSVPQPWDGVLDELADGTADMALGGIWVPTMYHTRVKDYTVFAQIANRSPLALLRRAGTANWKLSDVAGSTVLMKSGGGASVGLFFKMLLRENDIDQRSVDYIQDLDGVMLGNLFQGGMGDYFVTDILSARVIAERNPNILVAMEMVTQGDVPWSVYYRETATITEAVLDKQKRFCIALSKGIDWVMQNDAESFKDELAELFPNVAVQVIVGVTNTFREKGMWTSPVIPREGYRRWQLGLVGARLIKEPLPYEVLINDGPVVEAMEAEK</sequence>
<evidence type="ECO:0000256" key="9">
    <source>
        <dbReference type="ARBA" id="ARBA00023004"/>
    </source>
</evidence>
<evidence type="ECO:0000313" key="15">
    <source>
        <dbReference type="Proteomes" id="UP000053095"/>
    </source>
</evidence>
<name>A0A698XQ10_TALPI</name>
<dbReference type="GO" id="GO:0016740">
    <property type="term" value="F:transferase activity"/>
    <property type="evidence" value="ECO:0007669"/>
    <property type="project" value="UniProtKB-KW"/>
</dbReference>
<gene>
    <name evidence="14" type="ORF">TCE0_013f01309</name>
</gene>
<evidence type="ECO:0000256" key="1">
    <source>
        <dbReference type="ARBA" id="ARBA00003469"/>
    </source>
</evidence>
<comment type="subunit">
    <text evidence="4">Homodimer.</text>
</comment>
<evidence type="ECO:0000256" key="8">
    <source>
        <dbReference type="ARBA" id="ARBA00022977"/>
    </source>
</evidence>
<evidence type="ECO:0000259" key="13">
    <source>
        <dbReference type="Pfam" id="PF09084"/>
    </source>
</evidence>
<proteinExistence type="inferred from homology"/>
<organism evidence="14 15">
    <name type="scientific">Talaromyces pinophilus</name>
    <name type="common">Penicillium pinophilum</name>
    <dbReference type="NCBI Taxonomy" id="128442"/>
    <lineage>
        <taxon>Eukaryota</taxon>
        <taxon>Fungi</taxon>
        <taxon>Dikarya</taxon>
        <taxon>Ascomycota</taxon>
        <taxon>Pezizomycotina</taxon>
        <taxon>Eurotiomycetes</taxon>
        <taxon>Eurotiomycetidae</taxon>
        <taxon>Eurotiales</taxon>
        <taxon>Trichocomaceae</taxon>
        <taxon>Talaromyces</taxon>
        <taxon>Talaromyces sect. Talaromyces</taxon>
    </lineage>
</organism>
<keyword evidence="5" id="KW-0808">Transferase</keyword>
<dbReference type="SUPFAM" id="SSF53850">
    <property type="entry name" value="Periplasmic binding protein-like II"/>
    <property type="match status" value="1"/>
</dbReference>
<dbReference type="CDD" id="cd12148">
    <property type="entry name" value="fungal_TF_MHR"/>
    <property type="match status" value="1"/>
</dbReference>
<evidence type="ECO:0000256" key="3">
    <source>
        <dbReference type="ARBA" id="ARBA00009406"/>
    </source>
</evidence>
<dbReference type="UniPathway" id="UPA00060"/>
<evidence type="ECO:0000256" key="4">
    <source>
        <dbReference type="ARBA" id="ARBA00011738"/>
    </source>
</evidence>
<dbReference type="InterPro" id="IPR027939">
    <property type="entry name" value="NMT1/THI5"/>
</dbReference>
<comment type="pathway">
    <text evidence="2">Cofactor biosynthesis; thiamine diphosphate biosynthesis.</text>
</comment>
<keyword evidence="9" id="KW-0408">Iron</keyword>
<keyword evidence="15" id="KW-1185">Reference proteome</keyword>
<dbReference type="PANTHER" id="PTHR31528">
    <property type="entry name" value="4-AMINO-5-HYDROXYMETHYL-2-METHYLPYRIMIDINE PHOSPHATE SYNTHASE THI11-RELATED"/>
    <property type="match status" value="1"/>
</dbReference>
<evidence type="ECO:0000313" key="14">
    <source>
        <dbReference type="EMBL" id="GAM34003.1"/>
    </source>
</evidence>
<keyword evidence="6" id="KW-0479">Metal-binding</keyword>
<evidence type="ECO:0000256" key="7">
    <source>
        <dbReference type="ARBA" id="ARBA00022898"/>
    </source>
</evidence>
<dbReference type="Proteomes" id="UP000053095">
    <property type="component" value="Unassembled WGS sequence"/>
</dbReference>
<dbReference type="Gene3D" id="3.40.190.10">
    <property type="entry name" value="Periplasmic binding protein-like II"/>
    <property type="match status" value="2"/>
</dbReference>
<dbReference type="EMBL" id="DF933809">
    <property type="protein sequence ID" value="GAM34003.1"/>
    <property type="molecule type" value="Genomic_DNA"/>
</dbReference>
<dbReference type="GO" id="GO:0046872">
    <property type="term" value="F:metal ion binding"/>
    <property type="evidence" value="ECO:0007669"/>
    <property type="project" value="UniProtKB-KW"/>
</dbReference>
<dbReference type="Pfam" id="PF09084">
    <property type="entry name" value="NMT1"/>
    <property type="match status" value="1"/>
</dbReference>
<evidence type="ECO:0000256" key="6">
    <source>
        <dbReference type="ARBA" id="ARBA00022723"/>
    </source>
</evidence>
<keyword evidence="7" id="KW-0663">Pyridoxal phosphate</keyword>
<comment type="catalytic activity">
    <reaction evidence="11">
        <text>N(6)-(pyridoxal phosphate)-L-lysyl-[4-amino-5-hydroxymethyl-2-methylpyrimidine phosphate synthase] + L-histidyl-[4-amino-5-hydroxymethyl-2-methylpyrimidine phosphate synthase] + 2 Fe(3+) + 4 H2O = L-lysyl-[4-amino-5-hydroxymethyl-2-methylpyrimidine phosphate synthase] + (2S)-2-amino-5-hydroxy-4-oxopentanoyl-[4-amino-5-hydroxymethyl-2-methylpyrimidine phosphate synthase] + 4-amino-2-methyl-5-(phosphooxymethyl)pyrimidine + 3-oxopropanoate + 2 Fe(2+) + 2 H(+)</text>
        <dbReference type="Rhea" id="RHEA:65756"/>
        <dbReference type="Rhea" id="RHEA-COMP:16892"/>
        <dbReference type="Rhea" id="RHEA-COMP:16893"/>
        <dbReference type="Rhea" id="RHEA-COMP:16894"/>
        <dbReference type="Rhea" id="RHEA-COMP:16895"/>
        <dbReference type="ChEBI" id="CHEBI:15377"/>
        <dbReference type="ChEBI" id="CHEBI:15378"/>
        <dbReference type="ChEBI" id="CHEBI:29033"/>
        <dbReference type="ChEBI" id="CHEBI:29034"/>
        <dbReference type="ChEBI" id="CHEBI:29969"/>
        <dbReference type="ChEBI" id="CHEBI:29979"/>
        <dbReference type="ChEBI" id="CHEBI:33190"/>
        <dbReference type="ChEBI" id="CHEBI:58354"/>
        <dbReference type="ChEBI" id="CHEBI:143915"/>
        <dbReference type="ChEBI" id="CHEBI:157692"/>
    </reaction>
    <physiologicalReaction direction="left-to-right" evidence="11">
        <dbReference type="Rhea" id="RHEA:65757"/>
    </physiologicalReaction>
</comment>
<dbReference type="AlphaFoldDB" id="A0A698XQ10"/>
<comment type="function">
    <text evidence="1">Responsible for the formation of the pyrimidine heterocycle in the thiamine biosynthesis pathway. Catalyzes the formation of hydroxymethylpyrimidine phosphate (HMP-P) from histidine and pyridoxal phosphate (PLP). The protein uses PLP and the active site histidine to form HMP-P, generating an inactive enzyme. The enzyme can only undergo a single turnover, which suggests it is a suicide enzyme.</text>
</comment>
<feature type="region of interest" description="Disordered" evidence="12">
    <location>
        <begin position="59"/>
        <end position="79"/>
    </location>
</feature>
<dbReference type="GO" id="GO:0009228">
    <property type="term" value="P:thiamine biosynthetic process"/>
    <property type="evidence" value="ECO:0007669"/>
    <property type="project" value="UniProtKB-KW"/>
</dbReference>
<comment type="similarity">
    <text evidence="3">Belongs to the NMT1/THI5 family.</text>
</comment>
<dbReference type="InterPro" id="IPR015168">
    <property type="entry name" value="SsuA/THI5"/>
</dbReference>
<evidence type="ECO:0000256" key="11">
    <source>
        <dbReference type="ARBA" id="ARBA00048179"/>
    </source>
</evidence>
<evidence type="ECO:0000256" key="12">
    <source>
        <dbReference type="SAM" id="MobiDB-lite"/>
    </source>
</evidence>
<accession>A0A698XQ10</accession>
<keyword evidence="8" id="KW-0784">Thiamine biosynthesis</keyword>
<evidence type="ECO:0000256" key="5">
    <source>
        <dbReference type="ARBA" id="ARBA00022679"/>
    </source>
</evidence>